<accession>A0A975FQE4</accession>
<sequence length="94" mass="9803">MSAGRADAPGKDASDADAPAPDASGADAGDGEPGEAPRQRVERAKRGRRARLTPAPGSDPSPEEKVPGDDGRRGSRGPASPDDERITRERPPHW</sequence>
<dbReference type="Proteomes" id="UP000671914">
    <property type="component" value="Chromosome"/>
</dbReference>
<proteinExistence type="predicted"/>
<reference evidence="2" key="1">
    <citation type="submission" date="2021-03" db="EMBL/GenBank/DDBJ databases">
        <title>Agromyces archimandritus sp. nov., isolated from the cockroach Archimandrita tessellata.</title>
        <authorList>
            <person name="Guzman J."/>
            <person name="Ortuzar M."/>
            <person name="Poehlein A."/>
            <person name="Daniel R."/>
            <person name="Trujillo M."/>
            <person name="Vilcinskas A."/>
        </authorList>
    </citation>
    <scope>NUCLEOTIDE SEQUENCE</scope>
    <source>
        <strain evidence="2">G127AT</strain>
    </source>
</reference>
<feature type="compositionally biased region" description="Low complexity" evidence="1">
    <location>
        <begin position="16"/>
        <end position="27"/>
    </location>
</feature>
<feature type="region of interest" description="Disordered" evidence="1">
    <location>
        <begin position="1"/>
        <end position="94"/>
    </location>
</feature>
<protein>
    <submittedName>
        <fullName evidence="2">Uncharacterized protein</fullName>
    </submittedName>
</protein>
<gene>
    <name evidence="2" type="ORF">G127AT_12030</name>
</gene>
<evidence type="ECO:0000313" key="2">
    <source>
        <dbReference type="EMBL" id="QTX06369.1"/>
    </source>
</evidence>
<keyword evidence="3" id="KW-1185">Reference proteome</keyword>
<evidence type="ECO:0000256" key="1">
    <source>
        <dbReference type="SAM" id="MobiDB-lite"/>
    </source>
</evidence>
<dbReference type="AlphaFoldDB" id="A0A975FQE4"/>
<name>A0A975FQE4_9MICO</name>
<feature type="compositionally biased region" description="Basic and acidic residues" evidence="1">
    <location>
        <begin position="35"/>
        <end position="44"/>
    </location>
</feature>
<dbReference type="RefSeq" id="WP_210902239.1">
    <property type="nucleotide sequence ID" value="NZ_CP071696.1"/>
</dbReference>
<dbReference type="EMBL" id="CP071696">
    <property type="protein sequence ID" value="QTX06369.1"/>
    <property type="molecule type" value="Genomic_DNA"/>
</dbReference>
<dbReference type="KEGG" id="aarc:G127AT_12030"/>
<organism evidence="2 3">
    <name type="scientific">Agromyces archimandritae</name>
    <dbReference type="NCBI Taxonomy" id="2781962"/>
    <lineage>
        <taxon>Bacteria</taxon>
        <taxon>Bacillati</taxon>
        <taxon>Actinomycetota</taxon>
        <taxon>Actinomycetes</taxon>
        <taxon>Micrococcales</taxon>
        <taxon>Microbacteriaceae</taxon>
        <taxon>Agromyces</taxon>
    </lineage>
</organism>
<evidence type="ECO:0000313" key="3">
    <source>
        <dbReference type="Proteomes" id="UP000671914"/>
    </source>
</evidence>
<feature type="compositionally biased region" description="Basic and acidic residues" evidence="1">
    <location>
        <begin position="62"/>
        <end position="73"/>
    </location>
</feature>
<feature type="compositionally biased region" description="Basic and acidic residues" evidence="1">
    <location>
        <begin position="82"/>
        <end position="94"/>
    </location>
</feature>